<comment type="catalytic activity">
    <reaction evidence="35">
        <text>hexanoyl-[ACP] + malonyl-[ACP] + H(+) = 3-oxooctanoyl-[ACP] + holo-[ACP] + CO2</text>
        <dbReference type="Rhea" id="RHEA:41836"/>
        <dbReference type="Rhea" id="RHEA-COMP:9623"/>
        <dbReference type="Rhea" id="RHEA-COMP:9632"/>
        <dbReference type="Rhea" id="RHEA-COMP:9633"/>
        <dbReference type="Rhea" id="RHEA-COMP:9685"/>
        <dbReference type="ChEBI" id="CHEBI:15378"/>
        <dbReference type="ChEBI" id="CHEBI:16526"/>
        <dbReference type="ChEBI" id="CHEBI:64479"/>
        <dbReference type="ChEBI" id="CHEBI:78449"/>
        <dbReference type="ChEBI" id="CHEBI:78459"/>
        <dbReference type="ChEBI" id="CHEBI:78460"/>
    </reaction>
    <physiologicalReaction direction="left-to-right" evidence="35">
        <dbReference type="Rhea" id="RHEA:41837"/>
    </physiologicalReaction>
</comment>
<evidence type="ECO:0000256" key="9">
    <source>
        <dbReference type="ARBA" id="ARBA00022516"/>
    </source>
</evidence>
<comment type="caution">
    <text evidence="70">The sequence shown here is derived from an EMBL/GenBank/DDBJ whole genome shotgun (WGS) entry which is preliminary data.</text>
</comment>
<keyword evidence="14" id="KW-0276">Fatty acid metabolism</keyword>
<dbReference type="InterPro" id="IPR036291">
    <property type="entry name" value="NAD(P)-bd_dom_sf"/>
</dbReference>
<comment type="catalytic activity">
    <reaction evidence="30">
        <text>(3R)-hydroxyhexadecanoyl-[ACP] = (2E)-hexadecenoyl-[ACP] + H2O</text>
        <dbReference type="Rhea" id="RHEA:41908"/>
        <dbReference type="Rhea" id="RHEA-COMP:9650"/>
        <dbReference type="Rhea" id="RHEA-COMP:9651"/>
        <dbReference type="ChEBI" id="CHEBI:15377"/>
        <dbReference type="ChEBI" id="CHEBI:78480"/>
        <dbReference type="ChEBI" id="CHEBI:78481"/>
    </reaction>
    <physiologicalReaction direction="left-to-right" evidence="30">
        <dbReference type="Rhea" id="RHEA:41909"/>
    </physiologicalReaction>
</comment>
<evidence type="ECO:0000259" key="67">
    <source>
        <dbReference type="PROSITE" id="PS50075"/>
    </source>
</evidence>
<dbReference type="Gene3D" id="3.40.47.10">
    <property type="match status" value="1"/>
</dbReference>
<comment type="catalytic activity">
    <reaction evidence="53">
        <text>hexadecanoyl-[ACP] + H2O = hexadecanoate + holo-[ACP] + H(+)</text>
        <dbReference type="Rhea" id="RHEA:41932"/>
        <dbReference type="Rhea" id="RHEA-COMP:9652"/>
        <dbReference type="Rhea" id="RHEA-COMP:9685"/>
        <dbReference type="ChEBI" id="CHEBI:7896"/>
        <dbReference type="ChEBI" id="CHEBI:15377"/>
        <dbReference type="ChEBI" id="CHEBI:15378"/>
        <dbReference type="ChEBI" id="CHEBI:64479"/>
        <dbReference type="ChEBI" id="CHEBI:78483"/>
        <dbReference type="EC" id="3.1.2.14"/>
    </reaction>
    <physiologicalReaction direction="left-to-right" evidence="53">
        <dbReference type="Rhea" id="RHEA:41933"/>
    </physiologicalReaction>
</comment>
<evidence type="ECO:0000256" key="35">
    <source>
        <dbReference type="ARBA" id="ARBA00047394"/>
    </source>
</evidence>
<dbReference type="Gene3D" id="3.40.50.1820">
    <property type="entry name" value="alpha/beta hydrolase"/>
    <property type="match status" value="1"/>
</dbReference>
<evidence type="ECO:0000256" key="40">
    <source>
        <dbReference type="ARBA" id="ARBA00047578"/>
    </source>
</evidence>
<evidence type="ECO:0000256" key="32">
    <source>
        <dbReference type="ARBA" id="ARBA00023442"/>
    </source>
</evidence>
<evidence type="ECO:0000256" key="1">
    <source>
        <dbReference type="ARBA" id="ARBA00005189"/>
    </source>
</evidence>
<comment type="catalytic activity">
    <reaction evidence="43">
        <text>3-oxobutanoyl-[ACP] + NADPH + H(+) = (3R)-hydroxybutanoyl-[ACP] + NADP(+)</text>
        <dbReference type="Rhea" id="RHEA:41804"/>
        <dbReference type="Rhea" id="RHEA-COMP:9625"/>
        <dbReference type="Rhea" id="RHEA-COMP:9626"/>
        <dbReference type="ChEBI" id="CHEBI:15378"/>
        <dbReference type="ChEBI" id="CHEBI:57783"/>
        <dbReference type="ChEBI" id="CHEBI:58349"/>
        <dbReference type="ChEBI" id="CHEBI:78450"/>
        <dbReference type="ChEBI" id="CHEBI:78451"/>
    </reaction>
    <physiologicalReaction direction="left-to-right" evidence="43">
        <dbReference type="Rhea" id="RHEA:41805"/>
    </physiologicalReaction>
</comment>
<dbReference type="Gene3D" id="3.30.70.3290">
    <property type="match status" value="1"/>
</dbReference>
<dbReference type="SUPFAM" id="SSF51735">
    <property type="entry name" value="NAD(P)-binding Rossmann-fold domains"/>
    <property type="match status" value="2"/>
</dbReference>
<feature type="region of interest" description="Disordered" evidence="66">
    <location>
        <begin position="54"/>
        <end position="84"/>
    </location>
</feature>
<dbReference type="EC" id="1.3.1.39" evidence="2"/>
<dbReference type="InterPro" id="IPR013968">
    <property type="entry name" value="PKS_KR"/>
</dbReference>
<evidence type="ECO:0000259" key="69">
    <source>
        <dbReference type="PROSITE" id="PS52019"/>
    </source>
</evidence>
<evidence type="ECO:0000256" key="7">
    <source>
        <dbReference type="ARBA" id="ARBA00018769"/>
    </source>
</evidence>
<evidence type="ECO:0000256" key="56">
    <source>
        <dbReference type="ARBA" id="ARBA00049109"/>
    </source>
</evidence>
<keyword evidence="10" id="KW-0597">Phosphoprotein</keyword>
<evidence type="ECO:0000256" key="3">
    <source>
        <dbReference type="ARBA" id="ARBA00012480"/>
    </source>
</evidence>
<evidence type="ECO:0000256" key="52">
    <source>
        <dbReference type="ARBA" id="ARBA00048691"/>
    </source>
</evidence>
<evidence type="ECO:0000256" key="18">
    <source>
        <dbReference type="ARBA" id="ARBA00023002"/>
    </source>
</evidence>
<evidence type="ECO:0000256" key="23">
    <source>
        <dbReference type="ARBA" id="ARBA00023332"/>
    </source>
</evidence>
<evidence type="ECO:0000313" key="71">
    <source>
        <dbReference type="Proteomes" id="UP001303046"/>
    </source>
</evidence>
<dbReference type="Proteomes" id="UP001303046">
    <property type="component" value="Unassembled WGS sequence"/>
</dbReference>
<evidence type="ECO:0000256" key="54">
    <source>
        <dbReference type="ARBA" id="ARBA00048935"/>
    </source>
</evidence>
<dbReference type="InterPro" id="IPR014043">
    <property type="entry name" value="Acyl_transferase_dom"/>
</dbReference>
<evidence type="ECO:0000256" key="46">
    <source>
        <dbReference type="ARBA" id="ARBA00048281"/>
    </source>
</evidence>
<dbReference type="InterPro" id="IPR018201">
    <property type="entry name" value="Ketoacyl_synth_AS"/>
</dbReference>
<comment type="catalytic activity">
    <reaction evidence="45">
        <text>hexadecanoyl-[ACP] + malonyl-[ACP] + H(+) = 3-oxooctadecanoyl-[ACP] + holo-[ACP] + CO2</text>
        <dbReference type="Rhea" id="RHEA:41916"/>
        <dbReference type="Rhea" id="RHEA-COMP:9623"/>
        <dbReference type="Rhea" id="RHEA-COMP:9652"/>
        <dbReference type="Rhea" id="RHEA-COMP:9653"/>
        <dbReference type="Rhea" id="RHEA-COMP:9685"/>
        <dbReference type="ChEBI" id="CHEBI:15378"/>
        <dbReference type="ChEBI" id="CHEBI:16526"/>
        <dbReference type="ChEBI" id="CHEBI:64479"/>
        <dbReference type="ChEBI" id="CHEBI:78449"/>
        <dbReference type="ChEBI" id="CHEBI:78483"/>
        <dbReference type="ChEBI" id="CHEBI:78487"/>
    </reaction>
    <physiologicalReaction direction="left-to-right" evidence="45">
        <dbReference type="Rhea" id="RHEA:41917"/>
    </physiologicalReaction>
</comment>
<evidence type="ECO:0000256" key="17">
    <source>
        <dbReference type="ARBA" id="ARBA00022990"/>
    </source>
</evidence>
<comment type="catalytic activity">
    <reaction evidence="42">
        <text>(2E)-hexenoyl-[ACP] + NADPH + H(+) = hexanoyl-[ACP] + NADP(+)</text>
        <dbReference type="Rhea" id="RHEA:41832"/>
        <dbReference type="Rhea" id="RHEA-COMP:9631"/>
        <dbReference type="Rhea" id="RHEA-COMP:9632"/>
        <dbReference type="ChEBI" id="CHEBI:15378"/>
        <dbReference type="ChEBI" id="CHEBI:57783"/>
        <dbReference type="ChEBI" id="CHEBI:58349"/>
        <dbReference type="ChEBI" id="CHEBI:78458"/>
        <dbReference type="ChEBI" id="CHEBI:78459"/>
    </reaction>
    <physiologicalReaction direction="left-to-right" evidence="42">
        <dbReference type="Rhea" id="RHEA:41833"/>
    </physiologicalReaction>
</comment>
<evidence type="ECO:0000256" key="10">
    <source>
        <dbReference type="ARBA" id="ARBA00022553"/>
    </source>
</evidence>
<dbReference type="Pfam" id="PF00107">
    <property type="entry name" value="ADH_zinc_N"/>
    <property type="match status" value="1"/>
</dbReference>
<dbReference type="Pfam" id="PF08659">
    <property type="entry name" value="KR"/>
    <property type="match status" value="1"/>
</dbReference>
<keyword evidence="16" id="KW-0663">Pyridoxal phosphate</keyword>
<evidence type="ECO:0000256" key="22">
    <source>
        <dbReference type="ARBA" id="ARBA00023268"/>
    </source>
</evidence>
<dbReference type="Gene3D" id="3.40.50.150">
    <property type="entry name" value="Vaccinia Virus protein VP39"/>
    <property type="match status" value="1"/>
</dbReference>
<evidence type="ECO:0000256" key="4">
    <source>
        <dbReference type="ARBA" id="ARBA00012873"/>
    </source>
</evidence>
<evidence type="ECO:0000256" key="30">
    <source>
        <dbReference type="ARBA" id="ARBA00023401"/>
    </source>
</evidence>
<comment type="catalytic activity">
    <reaction evidence="55">
        <text>(2E)-octadecenoyl-[ACP] + NADPH + H(+) = octadecanoyl-[ACP] + NADP(+)</text>
        <dbReference type="Rhea" id="RHEA:41928"/>
        <dbReference type="Rhea" id="RHEA-COMP:9655"/>
        <dbReference type="Rhea" id="RHEA-COMP:9656"/>
        <dbReference type="ChEBI" id="CHEBI:15378"/>
        <dbReference type="ChEBI" id="CHEBI:57783"/>
        <dbReference type="ChEBI" id="CHEBI:58349"/>
        <dbReference type="ChEBI" id="CHEBI:78489"/>
        <dbReference type="ChEBI" id="CHEBI:78495"/>
    </reaction>
    <physiologicalReaction direction="left-to-right" evidence="55">
        <dbReference type="Rhea" id="RHEA:41929"/>
    </physiologicalReaction>
</comment>
<dbReference type="SUPFAM" id="SSF52151">
    <property type="entry name" value="FabD/lysophospholipase-like"/>
    <property type="match status" value="1"/>
</dbReference>
<proteinExistence type="predicted"/>
<dbReference type="SUPFAM" id="SSF50129">
    <property type="entry name" value="GroES-like"/>
    <property type="match status" value="1"/>
</dbReference>
<comment type="catalytic activity">
    <reaction evidence="62">
        <text>(2E)-decenoyl-[ACP] + NADPH + H(+) = decanoyl-[ACP] + NADP(+)</text>
        <dbReference type="Rhea" id="RHEA:41864"/>
        <dbReference type="Rhea" id="RHEA-COMP:9639"/>
        <dbReference type="Rhea" id="RHEA-COMP:9640"/>
        <dbReference type="ChEBI" id="CHEBI:15378"/>
        <dbReference type="ChEBI" id="CHEBI:57783"/>
        <dbReference type="ChEBI" id="CHEBI:58349"/>
        <dbReference type="ChEBI" id="CHEBI:78467"/>
        <dbReference type="ChEBI" id="CHEBI:78468"/>
    </reaction>
    <physiologicalReaction direction="left-to-right" evidence="62">
        <dbReference type="Rhea" id="RHEA:41865"/>
    </physiologicalReaction>
</comment>
<evidence type="ECO:0000256" key="15">
    <source>
        <dbReference type="ARBA" id="ARBA00022857"/>
    </source>
</evidence>
<dbReference type="PROSITE" id="PS52004">
    <property type="entry name" value="KS3_2"/>
    <property type="match status" value="1"/>
</dbReference>
<keyword evidence="12" id="KW-0702">S-nitrosylation</keyword>
<keyword evidence="20" id="KW-0443">Lipid metabolism</keyword>
<gene>
    <name evidence="70" type="primary">Necator_chrX.g25476</name>
    <name evidence="70" type="ORF">RB195_025310</name>
</gene>
<evidence type="ECO:0000256" key="62">
    <source>
        <dbReference type="ARBA" id="ARBA00049521"/>
    </source>
</evidence>
<comment type="pathway">
    <text evidence="1">Lipid metabolism.</text>
</comment>
<dbReference type="SMART" id="SM00822">
    <property type="entry name" value="PKS_KR"/>
    <property type="match status" value="1"/>
</dbReference>
<dbReference type="InterPro" id="IPR050091">
    <property type="entry name" value="PKS_NRPS_Biosynth_Enz"/>
</dbReference>
<dbReference type="SMART" id="SM00829">
    <property type="entry name" value="PKS_ER"/>
    <property type="match status" value="1"/>
</dbReference>
<evidence type="ECO:0000256" key="58">
    <source>
        <dbReference type="ARBA" id="ARBA00049263"/>
    </source>
</evidence>
<sequence>MSSLLSRPLVSGHDLWVAQACDRPSLIYRLHYTVESDGSRRDCDQVSISIMEKGSAHSSDMSAGWERVSDNSQSGESMSSNDQPWWKEQEEIVISGVSGRFPRCENVNEFGDLLLQGEDLITEDDLRWPPGFYDLPKRHGKLKDLKKFDAQFFSVTPKQANFMDPQVRILLEVAWEAMVDAGINPVDLRGSRTGVFVGCSASETSGALTQDPETVTGYTLTGCVRSMFSNRISYTFDLQGPSFSVDTACSSSLLALQLAIDAIRQKQCDAAIVAGAHLTLTPTAALQFLRLGMLTEKGSCRSFDDSGDGYCRTEGVAAIFIQRKSKASRIYATVLHAKSNTDGYKEQGITFPSGERQAQLLEEVYNEAGVDPNSVYYVETHGTGTKVGDPQEANAICQVFCANRKQPLLIGSVKSNMGHAEPASGLCSIAKVLVAIERKMIPPNLHFNTPNQYIPGLTDGRLKVVTEPTPLPGGVIGINSFGFGGSNTHVILKAADHTSPALSDVPFTKILTYCGRTQDAVQHVFSAVENNVNDGYLQALLAKQANLPAKDTPFRGYMLINRGRDQPPLKDVQKVSITEPRPIYFIYSGMGSQWPGMAQNLMMIPIFDESLRASSKTLEEFGLDVYGMLCNSDPAQYQNNTLNCMLAITAIQIALTDLLFSLGVTPDGIIGHSTGEMGCGYADGGITREQTMRLAYHRGTTMMKHKEIKGRMAAVGLTWEEARAQCPEGVVPACHNGADSVTISGDGEKVLEFCEQLKEKGIFAKAVDSSGIPFHSPMMARVKEPMLQAMRTAVPEPKPRSSRWISTSIPEKDWESELASTCSADYHVNNAISPVLFYEALQKIPPSAVTIEMAPHSLMQAILRRSLQKTVSNIGLMNKPKTENEDELETFLQSLGKIYQAGVNIRVEDLYPGDWPVIDGRHMAAAGGGGLAVSASYHIDPFAADSKESYLLDHCIDGRVLYPFTGYLVLAWKTLAKLNGVDFQKTAVIFENINVYSATILTKPIKLDCVVTPGNGMFEILSEEQVAASGRIYIPEENQPFYYGKLSDIRTSETADRIELDTEDAYKEFLLRGYEYGQAFRGIYKTCNSGERGYLYWTGNWVTFLDSLLQTALLAERADTLRLPTRVRHLRIDPVKHLEHLIEKDGIQVFELRNDHATNGCIAGGVECCDLTAHTVSRRLQTSGQLYHERIFFVSNFDDACLKMLPKDKDFLTQYANVLKFVVARGLGKWDKLGVLKKMTNGAPLKVAMNTLKPYGEKEIAESSMRTYLDDSRCPILHSLNEVFALSYTENMIVSDFEELVVNKLKSVRAVFDCDRLWAAALLEERVIKTVQDICIENSAGHNSKMCAVELNSFEQLKQCVEANLSHPLLEVEYLCVGPNVDQLDDNSLEQIGARKVRLNIDETFTGHNDAKNMDYLVVDKVLNRKADPVAYLSACKHLLRDDGFIILIEVTSDYELACVIQGMLGQEIAVAENRKFGTYFTHEELLKLFTEAGYKLCIYQRDPSLMTTAYVIRKTPSVPRDPVFIDVDDVKEFTWIEPLQKVIEERLNEPDSKTIWLTNTKVRNNGVVGLALCFVEENLKSNRFRSIIDMSLNKQLREGPPQVKLDDPKIKELLDLDLHANNYRDGLWGSLRHFVVKDEDAHTFKDCQHAFINTLTRGDVSSLTWFESPNQYFDAIEGKKGTHELCSVYYAAINFRDVMLAYGRLPPDAIPGNFADRECLLGMEFSGKLKDGTRLMGILPAQALATTVVVDREYAWEVPEAWSLAEASTVPVVYTTAYYALVCRGRIRKGERVLIHGGAGGVGQAAIAIALSYNCEVFTTVGSRDKRDYLKNKFPQLQEHHFANSRSADFELHIRQHTKGRGVNIVLNSLAHEMLQASLRCLARHGRFLEIGKVDLAQNSSLGMSKLLDNVSIHGILLDSIMDPTVGDVDEWKEVAALLEVGIKSGVVQPLPASLFSSDKAEDAFRFMSAGRHIGKVVMEIRQEEEQRNCPPSPIAVRAICRTLCHPQHVYLITGGLGGFGLELAQWLINRGARKLVLTSRSGIRTGYQARCVHFWRRTGISVLISTLNIAKRSDADELVRQCLSMGRLGGVFHLAMVLRDCLFENQNVQNFKDAAEAKYYGTINLDYATRTLCGESLRWFVVFSSITSGRGNAGQTNYGWSNSTMERMIEQRREDGYPGIAIQWGAIGDVGVILENMGDNNTVVGGTLPQRMPSCLASLDMFLSWNHAIVSSYIKADMGQKKAAGGGNLLQTIAHILGVNDVSQLNPDANLGDLGLDSLMGVEIKQALERDYDIVLSMKDIRTLTLNKLQQLAESGGEGSTALQTTELDMKLETERDAEQNTVEMLEKQMNQLFKMRVDVNDLDPQEIILKCNKVEEGPITFFVHSIEGIATPLKRVMTKCAFPVYCFQSTKDVPQDSIESVAQCYIKEMKKIQPEGPYRIVGYSYGACIGFEMATMLQESDGATAVERLILLDGSHLYMQTYRNVYRMAFGVTGDTLVNNPLFESEIMCAMTLRFANVDYKKFRVELLQQPGFKARIQKVVDTVMTTGLFKSPETIAFACEAMRSKFLMADKYKPERKFAGHITLVRAEQGAAREEDVGHDYGISQVSDESKVLRWSQLCYNGCLYRTVSSAVSKFSRTKLADTVVEKCIRYNPKRKFVESYSCASRGLPNVDYKKFRVELLQQLGFKARIQTVVDSVMTTDPFKSPETFAFACEAIKVSRSIVFYRERKPLWNLTSPTIIV</sequence>
<dbReference type="CDD" id="cd08954">
    <property type="entry name" value="KR_1_FAS_SDR_x"/>
    <property type="match status" value="1"/>
</dbReference>
<dbReference type="InterPro" id="IPR001227">
    <property type="entry name" value="Ac_transferase_dom_sf"/>
</dbReference>
<dbReference type="Pfam" id="PF00698">
    <property type="entry name" value="Acyl_transf_1"/>
    <property type="match status" value="1"/>
</dbReference>
<comment type="catalytic activity">
    <reaction evidence="57">
        <text>(2E)-tetradecenoyl-[ACP] + NADPH + H(+) = tetradecanoyl-[ACP] + NADP(+)</text>
        <dbReference type="Rhea" id="RHEA:41896"/>
        <dbReference type="Rhea" id="RHEA-COMP:9647"/>
        <dbReference type="Rhea" id="RHEA-COMP:9648"/>
        <dbReference type="ChEBI" id="CHEBI:15378"/>
        <dbReference type="ChEBI" id="CHEBI:57783"/>
        <dbReference type="ChEBI" id="CHEBI:58349"/>
        <dbReference type="ChEBI" id="CHEBI:78475"/>
        <dbReference type="ChEBI" id="CHEBI:78477"/>
    </reaction>
    <physiologicalReaction direction="left-to-right" evidence="57">
        <dbReference type="Rhea" id="RHEA:41897"/>
    </physiologicalReaction>
</comment>
<evidence type="ECO:0000256" key="44">
    <source>
        <dbReference type="ARBA" id="ARBA00047961"/>
    </source>
</evidence>
<dbReference type="EMBL" id="JAVFWL010000006">
    <property type="protein sequence ID" value="KAK6765328.1"/>
    <property type="molecule type" value="Genomic_DNA"/>
</dbReference>
<comment type="catalytic activity">
    <reaction evidence="61">
        <text>butanoyl-[ACP] + malonyl-[ACP] + H(+) = 3-oxohexanoyl-[ACP] + holo-[ACP] + CO2</text>
        <dbReference type="Rhea" id="RHEA:41820"/>
        <dbReference type="Rhea" id="RHEA-COMP:9623"/>
        <dbReference type="Rhea" id="RHEA-COMP:9628"/>
        <dbReference type="Rhea" id="RHEA-COMP:9629"/>
        <dbReference type="Rhea" id="RHEA-COMP:9685"/>
        <dbReference type="ChEBI" id="CHEBI:15378"/>
        <dbReference type="ChEBI" id="CHEBI:16526"/>
        <dbReference type="ChEBI" id="CHEBI:64479"/>
        <dbReference type="ChEBI" id="CHEBI:78449"/>
        <dbReference type="ChEBI" id="CHEBI:78454"/>
        <dbReference type="ChEBI" id="CHEBI:78456"/>
    </reaction>
    <physiologicalReaction direction="left-to-right" evidence="61">
        <dbReference type="Rhea" id="RHEA:41821"/>
    </physiologicalReaction>
</comment>
<comment type="catalytic activity">
    <reaction evidence="23">
        <text>(3R)-hydroxyoctanoyl-[ACP] = (2E)-octenoyl-[ACP] + H2O</text>
        <dbReference type="Rhea" id="RHEA:41844"/>
        <dbReference type="Rhea" id="RHEA-COMP:9634"/>
        <dbReference type="Rhea" id="RHEA-COMP:9635"/>
        <dbReference type="ChEBI" id="CHEBI:15377"/>
        <dbReference type="ChEBI" id="CHEBI:78461"/>
        <dbReference type="ChEBI" id="CHEBI:78462"/>
    </reaction>
    <physiologicalReaction direction="left-to-right" evidence="23">
        <dbReference type="Rhea" id="RHEA:41845"/>
    </physiologicalReaction>
</comment>
<organism evidence="70 71">
    <name type="scientific">Necator americanus</name>
    <name type="common">Human hookworm</name>
    <dbReference type="NCBI Taxonomy" id="51031"/>
    <lineage>
        <taxon>Eukaryota</taxon>
        <taxon>Metazoa</taxon>
        <taxon>Ecdysozoa</taxon>
        <taxon>Nematoda</taxon>
        <taxon>Chromadorea</taxon>
        <taxon>Rhabditida</taxon>
        <taxon>Rhabditina</taxon>
        <taxon>Rhabditomorpha</taxon>
        <taxon>Strongyloidea</taxon>
        <taxon>Ancylostomatidae</taxon>
        <taxon>Bunostominae</taxon>
        <taxon>Necator</taxon>
    </lineage>
</organism>
<dbReference type="InterPro" id="IPR049900">
    <property type="entry name" value="PKS_mFAS_DH"/>
</dbReference>
<evidence type="ECO:0000256" key="13">
    <source>
        <dbReference type="ARBA" id="ARBA00022801"/>
    </source>
</evidence>
<evidence type="ECO:0000256" key="45">
    <source>
        <dbReference type="ARBA" id="ARBA00048051"/>
    </source>
</evidence>
<comment type="catalytic activity">
    <reaction evidence="24">
        <text>(3R)-hydroxydodecanoyl-[ACP] = (2E)-dodecenoyl-[ACP] + H2O</text>
        <dbReference type="Rhea" id="RHEA:41876"/>
        <dbReference type="Rhea" id="RHEA-COMP:9642"/>
        <dbReference type="Rhea" id="RHEA-COMP:9643"/>
        <dbReference type="ChEBI" id="CHEBI:15377"/>
        <dbReference type="ChEBI" id="CHEBI:78470"/>
        <dbReference type="ChEBI" id="CHEBI:78472"/>
    </reaction>
    <physiologicalReaction direction="left-to-right" evidence="24">
        <dbReference type="Rhea" id="RHEA:41877"/>
    </physiologicalReaction>
</comment>
<feature type="region of interest" description="N-terminal hotdog fold" evidence="64">
    <location>
        <begin position="916"/>
        <end position="1039"/>
    </location>
</feature>
<dbReference type="Gene3D" id="3.10.129.110">
    <property type="entry name" value="Polyketide synthase dehydratase"/>
    <property type="match status" value="1"/>
</dbReference>
<comment type="catalytic activity">
    <reaction evidence="50">
        <text>3-oxohexanoyl-[ACP] + NADPH + H(+) = (3R)-hydroxyhexanoyl-[ACP] + NADP(+)</text>
        <dbReference type="Rhea" id="RHEA:41824"/>
        <dbReference type="Rhea" id="RHEA-COMP:9629"/>
        <dbReference type="Rhea" id="RHEA-COMP:9630"/>
        <dbReference type="ChEBI" id="CHEBI:15378"/>
        <dbReference type="ChEBI" id="CHEBI:57783"/>
        <dbReference type="ChEBI" id="CHEBI:58349"/>
        <dbReference type="ChEBI" id="CHEBI:78456"/>
        <dbReference type="ChEBI" id="CHEBI:78457"/>
    </reaction>
    <physiologicalReaction direction="left-to-right" evidence="50">
        <dbReference type="Rhea" id="RHEA:41825"/>
    </physiologicalReaction>
</comment>
<dbReference type="CDD" id="cd00833">
    <property type="entry name" value="PKS"/>
    <property type="match status" value="1"/>
</dbReference>
<dbReference type="EC" id="1.1.1.100" evidence="5"/>
<evidence type="ECO:0000256" key="47">
    <source>
        <dbReference type="ARBA" id="ARBA00048289"/>
    </source>
</evidence>
<dbReference type="Gene3D" id="3.40.366.10">
    <property type="entry name" value="Malonyl-Coenzyme A Acyl Carrier Protein, domain 2"/>
    <property type="match status" value="1"/>
</dbReference>
<dbReference type="EC" id="2.3.1.41" evidence="6"/>
<evidence type="ECO:0000256" key="36">
    <source>
        <dbReference type="ARBA" id="ARBA00047400"/>
    </source>
</evidence>
<dbReference type="InterPro" id="IPR016036">
    <property type="entry name" value="Malonyl_transacylase_ACP-bd"/>
</dbReference>
<evidence type="ECO:0000256" key="29">
    <source>
        <dbReference type="ARBA" id="ARBA00023399"/>
    </source>
</evidence>
<dbReference type="SUPFAM" id="SSF47336">
    <property type="entry name" value="ACP-like"/>
    <property type="match status" value="1"/>
</dbReference>
<feature type="domain" description="PKS/mFAS DH" evidence="69">
    <location>
        <begin position="916"/>
        <end position="1211"/>
    </location>
</feature>
<evidence type="ECO:0000256" key="6">
    <source>
        <dbReference type="ARBA" id="ARBA00013191"/>
    </source>
</evidence>
<dbReference type="Gene3D" id="1.10.1200.10">
    <property type="entry name" value="ACP-like"/>
    <property type="match status" value="1"/>
</dbReference>
<feature type="domain" description="Carrier" evidence="67">
    <location>
        <begin position="2245"/>
        <end position="2322"/>
    </location>
</feature>
<comment type="catalytic activity">
    <reaction evidence="58">
        <text>3-oxododecanoyl-[ACP] + NADPH + H(+) = (3R)-hydroxydodecanoyl-[ACP] + NADP(+)</text>
        <dbReference type="Rhea" id="RHEA:41872"/>
        <dbReference type="Rhea" id="RHEA-COMP:9641"/>
        <dbReference type="Rhea" id="RHEA-COMP:9642"/>
        <dbReference type="ChEBI" id="CHEBI:15378"/>
        <dbReference type="ChEBI" id="CHEBI:57783"/>
        <dbReference type="ChEBI" id="CHEBI:58349"/>
        <dbReference type="ChEBI" id="CHEBI:78469"/>
        <dbReference type="ChEBI" id="CHEBI:78470"/>
    </reaction>
    <physiologicalReaction direction="left-to-right" evidence="58">
        <dbReference type="Rhea" id="RHEA:41873"/>
    </physiologicalReaction>
</comment>
<evidence type="ECO:0000256" key="39">
    <source>
        <dbReference type="ARBA" id="ARBA00047500"/>
    </source>
</evidence>
<keyword evidence="65" id="KW-0175">Coiled coil</keyword>
<dbReference type="PROSITE" id="PS50075">
    <property type="entry name" value="CARRIER"/>
    <property type="match status" value="1"/>
</dbReference>
<evidence type="ECO:0000256" key="25">
    <source>
        <dbReference type="ARBA" id="ARBA00023373"/>
    </source>
</evidence>
<dbReference type="SMART" id="SM00826">
    <property type="entry name" value="PKS_DH"/>
    <property type="match status" value="1"/>
</dbReference>
<dbReference type="Pfam" id="PF00550">
    <property type="entry name" value="PP-binding"/>
    <property type="match status" value="1"/>
</dbReference>
<evidence type="ECO:0000256" key="43">
    <source>
        <dbReference type="ARBA" id="ARBA00047953"/>
    </source>
</evidence>
<evidence type="ECO:0000256" key="61">
    <source>
        <dbReference type="ARBA" id="ARBA00049449"/>
    </source>
</evidence>
<dbReference type="InterPro" id="IPR011032">
    <property type="entry name" value="GroES-like_sf"/>
</dbReference>
<comment type="catalytic activity">
    <reaction evidence="28">
        <text>(3R)-hydroxytetradecanoyl-[ACP] = (2E)-tetradecenoyl-[ACP] + H2O</text>
        <dbReference type="Rhea" id="RHEA:41892"/>
        <dbReference type="Rhea" id="RHEA-COMP:9646"/>
        <dbReference type="Rhea" id="RHEA-COMP:9647"/>
        <dbReference type="ChEBI" id="CHEBI:15377"/>
        <dbReference type="ChEBI" id="CHEBI:78474"/>
        <dbReference type="ChEBI" id="CHEBI:78475"/>
    </reaction>
    <physiologicalReaction direction="left-to-right" evidence="28">
        <dbReference type="Rhea" id="RHEA:41893"/>
    </physiologicalReaction>
</comment>
<keyword evidence="9" id="KW-0444">Lipid biosynthesis</keyword>
<comment type="catalytic activity">
    <reaction evidence="63">
        <text>octanoyl-[ACP] + malonyl-[ACP] + H(+) = 3-oxodecanoyl-[ACP] + holo-[ACP] + CO2</text>
        <dbReference type="Rhea" id="RHEA:41852"/>
        <dbReference type="Rhea" id="RHEA-COMP:9623"/>
        <dbReference type="Rhea" id="RHEA-COMP:9636"/>
        <dbReference type="Rhea" id="RHEA-COMP:9637"/>
        <dbReference type="Rhea" id="RHEA-COMP:9685"/>
        <dbReference type="ChEBI" id="CHEBI:15378"/>
        <dbReference type="ChEBI" id="CHEBI:16526"/>
        <dbReference type="ChEBI" id="CHEBI:64479"/>
        <dbReference type="ChEBI" id="CHEBI:78449"/>
        <dbReference type="ChEBI" id="CHEBI:78463"/>
        <dbReference type="ChEBI" id="CHEBI:78464"/>
    </reaction>
    <physiologicalReaction direction="left-to-right" evidence="63">
        <dbReference type="Rhea" id="RHEA:41853"/>
    </physiologicalReaction>
</comment>
<keyword evidence="21" id="KW-0275">Fatty acid biosynthesis</keyword>
<dbReference type="EC" id="2.3.1.85" evidence="4"/>
<dbReference type="SUPFAM" id="SSF53901">
    <property type="entry name" value="Thiolase-like"/>
    <property type="match status" value="1"/>
</dbReference>
<dbReference type="SUPFAM" id="SSF53335">
    <property type="entry name" value="S-adenosyl-L-methionine-dependent methyltransferases"/>
    <property type="match status" value="1"/>
</dbReference>
<dbReference type="InterPro" id="IPR020807">
    <property type="entry name" value="PKS_DH"/>
</dbReference>
<evidence type="ECO:0000256" key="59">
    <source>
        <dbReference type="ARBA" id="ARBA00049414"/>
    </source>
</evidence>
<comment type="catalytic activity">
    <reaction evidence="39">
        <text>(2E)-butenoyl-[ACP] + NADPH + H(+) = butanoyl-[ACP] + NADP(+)</text>
        <dbReference type="Rhea" id="RHEA:41812"/>
        <dbReference type="Rhea" id="RHEA-COMP:9627"/>
        <dbReference type="Rhea" id="RHEA-COMP:9628"/>
        <dbReference type="ChEBI" id="CHEBI:15378"/>
        <dbReference type="ChEBI" id="CHEBI:57783"/>
        <dbReference type="ChEBI" id="CHEBI:58349"/>
        <dbReference type="ChEBI" id="CHEBI:78453"/>
        <dbReference type="ChEBI" id="CHEBI:78454"/>
    </reaction>
    <physiologicalReaction direction="left-to-right" evidence="39">
        <dbReference type="Rhea" id="RHEA:41813"/>
    </physiologicalReaction>
</comment>
<dbReference type="SUPFAM" id="SSF55048">
    <property type="entry name" value="Probable ACP-binding domain of malonyl-CoA ACP transacylase"/>
    <property type="match status" value="1"/>
</dbReference>
<comment type="catalytic activity">
    <reaction evidence="26">
        <text>(3R)-hydroxydecanoyl-[ACP] = (2E)-decenoyl-[ACP] + H2O</text>
        <dbReference type="Rhea" id="RHEA:41860"/>
        <dbReference type="Rhea" id="RHEA-COMP:9638"/>
        <dbReference type="Rhea" id="RHEA-COMP:9639"/>
        <dbReference type="ChEBI" id="CHEBI:15377"/>
        <dbReference type="ChEBI" id="CHEBI:78466"/>
        <dbReference type="ChEBI" id="CHEBI:78467"/>
    </reaction>
    <physiologicalReaction direction="left-to-right" evidence="26">
        <dbReference type="Rhea" id="RHEA:41861"/>
    </physiologicalReaction>
</comment>
<dbReference type="InterPro" id="IPR049391">
    <property type="entry name" value="FAS_pseudo-KR"/>
</dbReference>
<evidence type="ECO:0000256" key="64">
    <source>
        <dbReference type="PROSITE-ProRule" id="PRU01363"/>
    </source>
</evidence>
<feature type="active site" description="Proton acceptor; for dehydratase activity" evidence="64">
    <location>
        <position position="954"/>
    </location>
</feature>
<evidence type="ECO:0000256" key="42">
    <source>
        <dbReference type="ARBA" id="ARBA00047897"/>
    </source>
</evidence>
<evidence type="ECO:0000256" key="66">
    <source>
        <dbReference type="SAM" id="MobiDB-lite"/>
    </source>
</evidence>
<keyword evidence="19" id="KW-0520">NAD</keyword>
<evidence type="ECO:0000256" key="49">
    <source>
        <dbReference type="ARBA" id="ARBA00048506"/>
    </source>
</evidence>
<dbReference type="InterPro" id="IPR036736">
    <property type="entry name" value="ACP-like_sf"/>
</dbReference>
<evidence type="ECO:0000256" key="60">
    <source>
        <dbReference type="ARBA" id="ARBA00049422"/>
    </source>
</evidence>
<dbReference type="SMART" id="SM00823">
    <property type="entry name" value="PKS_PP"/>
    <property type="match status" value="1"/>
</dbReference>
<dbReference type="InterPro" id="IPR032821">
    <property type="entry name" value="PKS_assoc"/>
</dbReference>
<dbReference type="InterPro" id="IPR020843">
    <property type="entry name" value="ER"/>
</dbReference>
<dbReference type="InterPro" id="IPR014030">
    <property type="entry name" value="Ketoacyl_synth_N"/>
</dbReference>
<comment type="catalytic activity">
    <reaction evidence="52">
        <text>holo-[ACP] + acetyl-CoA = acetyl-[ACP] + CoA</text>
        <dbReference type="Rhea" id="RHEA:41788"/>
        <dbReference type="Rhea" id="RHEA-COMP:9621"/>
        <dbReference type="Rhea" id="RHEA-COMP:9685"/>
        <dbReference type="ChEBI" id="CHEBI:57287"/>
        <dbReference type="ChEBI" id="CHEBI:57288"/>
        <dbReference type="ChEBI" id="CHEBI:64479"/>
        <dbReference type="ChEBI" id="CHEBI:78446"/>
        <dbReference type="EC" id="2.3.1.38"/>
    </reaction>
    <physiologicalReaction direction="left-to-right" evidence="52">
        <dbReference type="Rhea" id="RHEA:41789"/>
    </physiologicalReaction>
</comment>
<dbReference type="InterPro" id="IPR009081">
    <property type="entry name" value="PP-bd_ACP"/>
</dbReference>
<comment type="catalytic activity">
    <reaction evidence="51">
        <text>a 2,3-saturated acyl-[ACP] + NADP(+) = a (2E)-enoyl-[ACP] + NADPH + H(+)</text>
        <dbReference type="Rhea" id="RHEA:22564"/>
        <dbReference type="Rhea" id="RHEA-COMP:9925"/>
        <dbReference type="Rhea" id="RHEA-COMP:9926"/>
        <dbReference type="ChEBI" id="CHEBI:15378"/>
        <dbReference type="ChEBI" id="CHEBI:57783"/>
        <dbReference type="ChEBI" id="CHEBI:58349"/>
        <dbReference type="ChEBI" id="CHEBI:78784"/>
        <dbReference type="ChEBI" id="CHEBI:78785"/>
        <dbReference type="EC" id="1.3.1.39"/>
    </reaction>
    <physiologicalReaction direction="right-to-left" evidence="51">
        <dbReference type="Rhea" id="RHEA:22566"/>
    </physiologicalReaction>
</comment>
<dbReference type="Gene3D" id="3.40.50.720">
    <property type="entry name" value="NAD(P)-binding Rossmann-like Domain"/>
    <property type="match status" value="1"/>
</dbReference>
<evidence type="ECO:0000256" key="24">
    <source>
        <dbReference type="ARBA" id="ARBA00023351"/>
    </source>
</evidence>
<evidence type="ECO:0000256" key="63">
    <source>
        <dbReference type="ARBA" id="ARBA00049533"/>
    </source>
</evidence>
<keyword evidence="18" id="KW-0560">Oxidoreductase</keyword>
<dbReference type="PANTHER" id="PTHR43775:SF7">
    <property type="entry name" value="FATTY ACID SYNTHASE"/>
    <property type="match status" value="1"/>
</dbReference>
<evidence type="ECO:0000256" key="38">
    <source>
        <dbReference type="ARBA" id="ARBA00047451"/>
    </source>
</evidence>
<feature type="region of interest" description="C-terminal hotdog fold" evidence="64">
    <location>
        <begin position="1057"/>
        <end position="1211"/>
    </location>
</feature>
<keyword evidence="15" id="KW-0521">NADP</keyword>
<dbReference type="InterPro" id="IPR057326">
    <property type="entry name" value="KR_dom"/>
</dbReference>
<comment type="catalytic activity">
    <reaction evidence="29">
        <text>(3R)-hydroxyoctadecanoyl-[ACP] = (2E)-octadecenoyl-[ACP] + H2O</text>
        <dbReference type="Rhea" id="RHEA:41924"/>
        <dbReference type="Rhea" id="RHEA-COMP:9654"/>
        <dbReference type="Rhea" id="RHEA-COMP:9655"/>
        <dbReference type="ChEBI" id="CHEBI:15377"/>
        <dbReference type="ChEBI" id="CHEBI:78488"/>
        <dbReference type="ChEBI" id="CHEBI:78489"/>
    </reaction>
    <physiologicalReaction direction="left-to-right" evidence="29">
        <dbReference type="Rhea" id="RHEA:41925"/>
    </physiologicalReaction>
</comment>
<dbReference type="InterPro" id="IPR020841">
    <property type="entry name" value="PKS_Beta-ketoAc_synthase_dom"/>
</dbReference>
<evidence type="ECO:0000256" key="2">
    <source>
        <dbReference type="ARBA" id="ARBA00012004"/>
    </source>
</evidence>
<evidence type="ECO:0000256" key="48">
    <source>
        <dbReference type="ARBA" id="ARBA00048420"/>
    </source>
</evidence>
<dbReference type="SUPFAM" id="SSF53474">
    <property type="entry name" value="alpha/beta-Hydrolases"/>
    <property type="match status" value="1"/>
</dbReference>
<name>A0ABR1ERU4_NECAM</name>
<comment type="catalytic activity">
    <reaction evidence="47">
        <text>tetradecanoyl-[ACP] + H2O = tetradecanoate + holo-[ACP] + H(+)</text>
        <dbReference type="Rhea" id="RHEA:30123"/>
        <dbReference type="Rhea" id="RHEA-COMP:9648"/>
        <dbReference type="Rhea" id="RHEA-COMP:9685"/>
        <dbReference type="ChEBI" id="CHEBI:15377"/>
        <dbReference type="ChEBI" id="CHEBI:15378"/>
        <dbReference type="ChEBI" id="CHEBI:30807"/>
        <dbReference type="ChEBI" id="CHEBI:64479"/>
        <dbReference type="ChEBI" id="CHEBI:78477"/>
        <dbReference type="EC" id="3.1.2.14"/>
    </reaction>
    <physiologicalReaction direction="left-to-right" evidence="47">
        <dbReference type="Rhea" id="RHEA:30124"/>
    </physiologicalReaction>
</comment>
<dbReference type="InterPro" id="IPR016035">
    <property type="entry name" value="Acyl_Trfase/lysoPLipase"/>
</dbReference>
<comment type="function">
    <text evidence="32">Fatty acid synthetase is a multifunctional enzyme that catalyzes the de novo biosynthesis of long-chain saturated fatty acids starting from acetyl-CoA and malonyl-CoA in the presence of NADPH. This multifunctional protein contains 7 catalytic activities and a site for the binding of the prosthetic group 4'-phosphopantetheine of the acyl carrier protein ([ACP]) domain.</text>
</comment>
<evidence type="ECO:0000256" key="20">
    <source>
        <dbReference type="ARBA" id="ARBA00023098"/>
    </source>
</evidence>
<dbReference type="PANTHER" id="PTHR43775">
    <property type="entry name" value="FATTY ACID SYNTHASE"/>
    <property type="match status" value="1"/>
</dbReference>
<evidence type="ECO:0000256" key="21">
    <source>
        <dbReference type="ARBA" id="ARBA00023160"/>
    </source>
</evidence>
<evidence type="ECO:0000256" key="8">
    <source>
        <dbReference type="ARBA" id="ARBA00022450"/>
    </source>
</evidence>
<dbReference type="Gene3D" id="1.10.1470.20">
    <property type="entry name" value="Fatty acid synthase, domain 2"/>
    <property type="match status" value="1"/>
</dbReference>
<evidence type="ECO:0000256" key="34">
    <source>
        <dbReference type="ARBA" id="ARBA00047300"/>
    </source>
</evidence>
<protein>
    <recommendedName>
        <fullName evidence="7">Fatty acid synthase</fullName>
        <ecNumber evidence="5">1.1.1.100</ecNumber>
        <ecNumber evidence="2">1.3.1.39</ecNumber>
        <ecNumber evidence="6">2.3.1.41</ecNumber>
        <ecNumber evidence="4">2.3.1.85</ecNumber>
        <ecNumber evidence="3">3.1.2.14</ecNumber>
    </recommendedName>
</protein>
<dbReference type="Pfam" id="PF16197">
    <property type="entry name" value="KAsynt_C_assoc"/>
    <property type="match status" value="1"/>
</dbReference>
<dbReference type="Pfam" id="PF21149">
    <property type="entry name" value="FAS_pseudo-KR"/>
    <property type="match status" value="1"/>
</dbReference>
<evidence type="ECO:0000313" key="70">
    <source>
        <dbReference type="EMBL" id="KAK6765328.1"/>
    </source>
</evidence>
<comment type="catalytic activity">
    <reaction evidence="46">
        <text>(2E)-dodecenoyl-[ACP] + NADPH + H(+) = dodecanoyl-[ACP] + NADP(+)</text>
        <dbReference type="Rhea" id="RHEA:41880"/>
        <dbReference type="Rhea" id="RHEA-COMP:9643"/>
        <dbReference type="Rhea" id="RHEA-COMP:9644"/>
        <dbReference type="ChEBI" id="CHEBI:15378"/>
        <dbReference type="ChEBI" id="CHEBI:57783"/>
        <dbReference type="ChEBI" id="CHEBI:58349"/>
        <dbReference type="ChEBI" id="CHEBI:65264"/>
        <dbReference type="ChEBI" id="CHEBI:78472"/>
    </reaction>
    <physiologicalReaction direction="left-to-right" evidence="46">
        <dbReference type="Rhea" id="RHEA:41881"/>
    </physiologicalReaction>
</comment>
<comment type="catalytic activity">
    <reaction evidence="31">
        <text>(3R)-hydroxybutanoyl-[ACP] = (2E)-butenoyl-[ACP] + H2O</text>
        <dbReference type="Rhea" id="RHEA:41808"/>
        <dbReference type="Rhea" id="RHEA-COMP:9626"/>
        <dbReference type="Rhea" id="RHEA-COMP:9627"/>
        <dbReference type="ChEBI" id="CHEBI:15377"/>
        <dbReference type="ChEBI" id="CHEBI:78451"/>
        <dbReference type="ChEBI" id="CHEBI:78453"/>
    </reaction>
    <physiologicalReaction direction="left-to-right" evidence="31">
        <dbReference type="Rhea" id="RHEA:41809"/>
    </physiologicalReaction>
</comment>
<evidence type="ECO:0000256" key="5">
    <source>
        <dbReference type="ARBA" id="ARBA00012948"/>
    </source>
</evidence>
<evidence type="ECO:0000256" key="41">
    <source>
        <dbReference type="ARBA" id="ARBA00047810"/>
    </source>
</evidence>
<comment type="catalytic activity">
    <reaction evidence="49">
        <text>a fatty acyl-[ACP] + malonyl-[ACP] + H(+) = a 3-oxoacyl-[ACP] + holo-[ACP] + CO2</text>
        <dbReference type="Rhea" id="RHEA:22836"/>
        <dbReference type="Rhea" id="RHEA-COMP:9623"/>
        <dbReference type="Rhea" id="RHEA-COMP:9685"/>
        <dbReference type="Rhea" id="RHEA-COMP:9916"/>
        <dbReference type="Rhea" id="RHEA-COMP:14125"/>
        <dbReference type="ChEBI" id="CHEBI:15378"/>
        <dbReference type="ChEBI" id="CHEBI:16526"/>
        <dbReference type="ChEBI" id="CHEBI:64479"/>
        <dbReference type="ChEBI" id="CHEBI:78449"/>
        <dbReference type="ChEBI" id="CHEBI:78776"/>
        <dbReference type="ChEBI" id="CHEBI:138651"/>
        <dbReference type="EC" id="2.3.1.41"/>
    </reaction>
    <physiologicalReaction direction="left-to-right" evidence="49">
        <dbReference type="Rhea" id="RHEA:22837"/>
    </physiologicalReaction>
</comment>
<dbReference type="CDD" id="cd05195">
    <property type="entry name" value="enoyl_red"/>
    <property type="match status" value="1"/>
</dbReference>
<evidence type="ECO:0000256" key="12">
    <source>
        <dbReference type="ARBA" id="ARBA00022799"/>
    </source>
</evidence>
<dbReference type="Pfam" id="PF00975">
    <property type="entry name" value="Thioesterase"/>
    <property type="match status" value="1"/>
</dbReference>
<keyword evidence="11" id="KW-0808">Transferase</keyword>
<comment type="catalytic activity">
    <reaction evidence="60">
        <text>3-oxooctanoyl-[ACP] + NADPH + H(+) = (3R)-hydroxyoctanoyl-[ACP] + NADP(+)</text>
        <dbReference type="Rhea" id="RHEA:41840"/>
        <dbReference type="Rhea" id="RHEA-COMP:9633"/>
        <dbReference type="Rhea" id="RHEA-COMP:9634"/>
        <dbReference type="ChEBI" id="CHEBI:15378"/>
        <dbReference type="ChEBI" id="CHEBI:57783"/>
        <dbReference type="ChEBI" id="CHEBI:58349"/>
        <dbReference type="ChEBI" id="CHEBI:78460"/>
        <dbReference type="ChEBI" id="CHEBI:78461"/>
    </reaction>
    <physiologicalReaction direction="left-to-right" evidence="60">
        <dbReference type="Rhea" id="RHEA:41841"/>
    </physiologicalReaction>
</comment>
<comment type="catalytic activity">
    <reaction evidence="38">
        <text>tetradecanoyl-[ACP] + malonyl-[ACP] + H(+) = 3-oxohexadecanoyl-[ACP] + holo-[ACP] + CO2</text>
        <dbReference type="Rhea" id="RHEA:41900"/>
        <dbReference type="Rhea" id="RHEA-COMP:9623"/>
        <dbReference type="Rhea" id="RHEA-COMP:9648"/>
        <dbReference type="Rhea" id="RHEA-COMP:9649"/>
        <dbReference type="Rhea" id="RHEA-COMP:9685"/>
        <dbReference type="ChEBI" id="CHEBI:15378"/>
        <dbReference type="ChEBI" id="CHEBI:16526"/>
        <dbReference type="ChEBI" id="CHEBI:64479"/>
        <dbReference type="ChEBI" id="CHEBI:78449"/>
        <dbReference type="ChEBI" id="CHEBI:78477"/>
        <dbReference type="ChEBI" id="CHEBI:78478"/>
    </reaction>
    <physiologicalReaction direction="left-to-right" evidence="38">
        <dbReference type="Rhea" id="RHEA:41901"/>
    </physiologicalReaction>
</comment>
<dbReference type="EC" id="3.1.2.14" evidence="3"/>
<keyword evidence="22" id="KW-0511">Multifunctional enzyme</keyword>
<evidence type="ECO:0000256" key="14">
    <source>
        <dbReference type="ARBA" id="ARBA00022832"/>
    </source>
</evidence>
<dbReference type="PROSITE" id="PS00606">
    <property type="entry name" value="KS3_1"/>
    <property type="match status" value="1"/>
</dbReference>
<comment type="catalytic activity">
    <reaction evidence="33">
        <text>acetyl-CoA + n malonyl-CoA + 2n NADPH + 2n H(+) = a long-chain fatty acid + (n+1) CoA + n CO2 + 2n NADP(+).</text>
        <dbReference type="EC" id="2.3.1.85"/>
    </reaction>
</comment>
<evidence type="ECO:0000256" key="33">
    <source>
        <dbReference type="ARBA" id="ARBA00044883"/>
    </source>
</evidence>
<dbReference type="Pfam" id="PF00109">
    <property type="entry name" value="ketoacyl-synt"/>
    <property type="match status" value="1"/>
</dbReference>
<evidence type="ECO:0000256" key="31">
    <source>
        <dbReference type="ARBA" id="ARBA00023402"/>
    </source>
</evidence>
<dbReference type="InterPro" id="IPR014031">
    <property type="entry name" value="Ketoacyl_synth_C"/>
</dbReference>
<evidence type="ECO:0000256" key="53">
    <source>
        <dbReference type="ARBA" id="ARBA00048704"/>
    </source>
</evidence>
<comment type="catalytic activity">
    <reaction evidence="36">
        <text>a (3R)-hydroxyacyl-[ACP] + NADP(+) = a 3-oxoacyl-[ACP] + NADPH + H(+)</text>
        <dbReference type="Rhea" id="RHEA:17397"/>
        <dbReference type="Rhea" id="RHEA-COMP:9916"/>
        <dbReference type="Rhea" id="RHEA-COMP:9945"/>
        <dbReference type="ChEBI" id="CHEBI:15378"/>
        <dbReference type="ChEBI" id="CHEBI:57783"/>
        <dbReference type="ChEBI" id="CHEBI:58349"/>
        <dbReference type="ChEBI" id="CHEBI:78776"/>
        <dbReference type="ChEBI" id="CHEBI:78827"/>
        <dbReference type="EC" id="1.1.1.100"/>
    </reaction>
    <physiologicalReaction direction="right-to-left" evidence="36">
        <dbReference type="Rhea" id="RHEA:17399"/>
    </physiologicalReaction>
</comment>
<comment type="catalytic activity">
    <reaction evidence="25">
        <text>(3R)-hydroxyhexanoyl-[ACP] = (2E)-hexenoyl-[ACP] + H2O</text>
        <dbReference type="Rhea" id="RHEA:41828"/>
        <dbReference type="Rhea" id="RHEA-COMP:9630"/>
        <dbReference type="Rhea" id="RHEA-COMP:9631"/>
        <dbReference type="ChEBI" id="CHEBI:15377"/>
        <dbReference type="ChEBI" id="CHEBI:78457"/>
        <dbReference type="ChEBI" id="CHEBI:78458"/>
    </reaction>
    <physiologicalReaction direction="left-to-right" evidence="25">
        <dbReference type="Rhea" id="RHEA:41829"/>
    </physiologicalReaction>
</comment>
<dbReference type="InterPro" id="IPR016039">
    <property type="entry name" value="Thiolase-like"/>
</dbReference>
<evidence type="ECO:0000256" key="19">
    <source>
        <dbReference type="ARBA" id="ARBA00023027"/>
    </source>
</evidence>
<reference evidence="70 71" key="1">
    <citation type="submission" date="2023-08" db="EMBL/GenBank/DDBJ databases">
        <title>A Necator americanus chromosomal reference genome.</title>
        <authorList>
            <person name="Ilik V."/>
            <person name="Petrzelkova K.J."/>
            <person name="Pardy F."/>
            <person name="Fuh T."/>
            <person name="Niatou-Singa F.S."/>
            <person name="Gouil Q."/>
            <person name="Baker L."/>
            <person name="Ritchie M.E."/>
            <person name="Jex A.R."/>
            <person name="Gazzola D."/>
            <person name="Li H."/>
            <person name="Toshio Fujiwara R."/>
            <person name="Zhan B."/>
            <person name="Aroian R.V."/>
            <person name="Pafco B."/>
            <person name="Schwarz E.M."/>
        </authorList>
    </citation>
    <scope>NUCLEOTIDE SEQUENCE [LARGE SCALE GENOMIC DNA]</scope>
    <source>
        <strain evidence="70 71">Aroian</strain>
        <tissue evidence="70">Whole animal</tissue>
    </source>
</reference>
<evidence type="ECO:0000256" key="26">
    <source>
        <dbReference type="ARBA" id="ARBA00023388"/>
    </source>
</evidence>
<comment type="catalytic activity">
    <reaction evidence="54">
        <text>3-oxotetradecanoyl-[ACP] + NADPH + H(+) = (3R)-hydroxytetradecanoyl-[ACP] + NADP(+)</text>
        <dbReference type="Rhea" id="RHEA:41888"/>
        <dbReference type="Rhea" id="RHEA-COMP:9645"/>
        <dbReference type="Rhea" id="RHEA-COMP:9646"/>
        <dbReference type="ChEBI" id="CHEBI:15378"/>
        <dbReference type="ChEBI" id="CHEBI:57783"/>
        <dbReference type="ChEBI" id="CHEBI:58349"/>
        <dbReference type="ChEBI" id="CHEBI:78473"/>
        <dbReference type="ChEBI" id="CHEBI:78474"/>
    </reaction>
    <physiologicalReaction direction="left-to-right" evidence="54">
        <dbReference type="Rhea" id="RHEA:41889"/>
    </physiologicalReaction>
</comment>
<comment type="catalytic activity">
    <reaction evidence="40">
        <text>dodecanoyl-[ACP] + malonyl-[ACP] + H(+) = 3-oxotetradecanoyl-[ACP] + holo-[ACP] + CO2</text>
        <dbReference type="Rhea" id="RHEA:41884"/>
        <dbReference type="Rhea" id="RHEA-COMP:9623"/>
        <dbReference type="Rhea" id="RHEA-COMP:9644"/>
        <dbReference type="Rhea" id="RHEA-COMP:9645"/>
        <dbReference type="Rhea" id="RHEA-COMP:9685"/>
        <dbReference type="ChEBI" id="CHEBI:15378"/>
        <dbReference type="ChEBI" id="CHEBI:16526"/>
        <dbReference type="ChEBI" id="CHEBI:64479"/>
        <dbReference type="ChEBI" id="CHEBI:65264"/>
        <dbReference type="ChEBI" id="CHEBI:78449"/>
        <dbReference type="ChEBI" id="CHEBI:78473"/>
    </reaction>
    <physiologicalReaction direction="left-to-right" evidence="40">
        <dbReference type="Rhea" id="RHEA:41885"/>
    </physiologicalReaction>
</comment>
<keyword evidence="17" id="KW-0007">Acetylation</keyword>
<comment type="catalytic activity">
    <reaction evidence="44">
        <text>acetyl-[ACP] + malonyl-[ACP] + H(+) = 3-oxobutanoyl-[ACP] + holo-[ACP] + CO2</text>
        <dbReference type="Rhea" id="RHEA:41800"/>
        <dbReference type="Rhea" id="RHEA-COMP:9621"/>
        <dbReference type="Rhea" id="RHEA-COMP:9623"/>
        <dbReference type="Rhea" id="RHEA-COMP:9625"/>
        <dbReference type="Rhea" id="RHEA-COMP:9685"/>
        <dbReference type="ChEBI" id="CHEBI:15378"/>
        <dbReference type="ChEBI" id="CHEBI:16526"/>
        <dbReference type="ChEBI" id="CHEBI:64479"/>
        <dbReference type="ChEBI" id="CHEBI:78446"/>
        <dbReference type="ChEBI" id="CHEBI:78449"/>
        <dbReference type="ChEBI" id="CHEBI:78450"/>
    </reaction>
    <physiologicalReaction direction="left-to-right" evidence="44">
        <dbReference type="Rhea" id="RHEA:41801"/>
    </physiologicalReaction>
</comment>
<keyword evidence="71" id="KW-1185">Reference proteome</keyword>
<feature type="compositionally biased region" description="Polar residues" evidence="66">
    <location>
        <begin position="70"/>
        <end position="83"/>
    </location>
</feature>
<feature type="domain" description="Ketosynthase family 3 (KS3)" evidence="68">
    <location>
        <begin position="89"/>
        <end position="494"/>
    </location>
</feature>
<evidence type="ECO:0000256" key="37">
    <source>
        <dbReference type="ARBA" id="ARBA00047440"/>
    </source>
</evidence>
<evidence type="ECO:0000256" key="28">
    <source>
        <dbReference type="ARBA" id="ARBA00023398"/>
    </source>
</evidence>
<evidence type="ECO:0000256" key="27">
    <source>
        <dbReference type="ARBA" id="ARBA00023394"/>
    </source>
</evidence>
<comment type="catalytic activity">
    <reaction evidence="27">
        <text>a (3R)-hydroxyacyl-[ACP] = a (2E)-enoyl-[ACP] + H2O</text>
        <dbReference type="Rhea" id="RHEA:13097"/>
        <dbReference type="Rhea" id="RHEA-COMP:9925"/>
        <dbReference type="Rhea" id="RHEA-COMP:9945"/>
        <dbReference type="ChEBI" id="CHEBI:15377"/>
        <dbReference type="ChEBI" id="CHEBI:78784"/>
        <dbReference type="ChEBI" id="CHEBI:78827"/>
        <dbReference type="EC" id="4.2.1.59"/>
    </reaction>
    <physiologicalReaction direction="left-to-right" evidence="27">
        <dbReference type="Rhea" id="RHEA:13098"/>
    </physiologicalReaction>
</comment>
<keyword evidence="13" id="KW-0378">Hydrolase</keyword>
<dbReference type="SMART" id="SM00825">
    <property type="entry name" value="PKS_KS"/>
    <property type="match status" value="1"/>
</dbReference>
<dbReference type="InterPro" id="IPR029063">
    <property type="entry name" value="SAM-dependent_MTases_sf"/>
</dbReference>
<evidence type="ECO:0000256" key="16">
    <source>
        <dbReference type="ARBA" id="ARBA00022898"/>
    </source>
</evidence>
<evidence type="ECO:0000256" key="65">
    <source>
        <dbReference type="SAM" id="Coils"/>
    </source>
</evidence>
<comment type="catalytic activity">
    <reaction evidence="41">
        <text>(2E)-hexadecenoyl-[ACP] + NADPH + H(+) = hexadecanoyl-[ACP] + NADP(+)</text>
        <dbReference type="Rhea" id="RHEA:41912"/>
        <dbReference type="Rhea" id="RHEA-COMP:9651"/>
        <dbReference type="Rhea" id="RHEA-COMP:9652"/>
        <dbReference type="ChEBI" id="CHEBI:15378"/>
        <dbReference type="ChEBI" id="CHEBI:57783"/>
        <dbReference type="ChEBI" id="CHEBI:58349"/>
        <dbReference type="ChEBI" id="CHEBI:78481"/>
        <dbReference type="ChEBI" id="CHEBI:78483"/>
    </reaction>
    <physiologicalReaction direction="left-to-right" evidence="41">
        <dbReference type="Rhea" id="RHEA:41913"/>
    </physiologicalReaction>
</comment>
<dbReference type="Gene3D" id="3.90.180.10">
    <property type="entry name" value="Medium-chain alcohol dehydrogenases, catalytic domain"/>
    <property type="match status" value="1"/>
</dbReference>
<dbReference type="Pfam" id="PF02801">
    <property type="entry name" value="Ketoacyl-synt_C"/>
    <property type="match status" value="1"/>
</dbReference>
<dbReference type="InterPro" id="IPR042104">
    <property type="entry name" value="PKS_dehydratase_sf"/>
</dbReference>
<dbReference type="SMART" id="SM00827">
    <property type="entry name" value="PKS_AT"/>
    <property type="match status" value="1"/>
</dbReference>
<comment type="catalytic activity">
    <reaction evidence="56">
        <text>decanoyl-[ACP] + malonyl-[ACP] + H(+) = 3-oxododecanoyl-[ACP] + holo-[ACP] + CO2</text>
        <dbReference type="Rhea" id="RHEA:41868"/>
        <dbReference type="Rhea" id="RHEA-COMP:9623"/>
        <dbReference type="Rhea" id="RHEA-COMP:9640"/>
        <dbReference type="Rhea" id="RHEA-COMP:9641"/>
        <dbReference type="Rhea" id="RHEA-COMP:9685"/>
        <dbReference type="ChEBI" id="CHEBI:15378"/>
        <dbReference type="ChEBI" id="CHEBI:16526"/>
        <dbReference type="ChEBI" id="CHEBI:64479"/>
        <dbReference type="ChEBI" id="CHEBI:78449"/>
        <dbReference type="ChEBI" id="CHEBI:78468"/>
        <dbReference type="ChEBI" id="CHEBI:78469"/>
    </reaction>
    <physiologicalReaction direction="left-to-right" evidence="56">
        <dbReference type="Rhea" id="RHEA:41869"/>
    </physiologicalReaction>
</comment>
<keyword evidence="8" id="KW-0596">Phosphopantetheine</keyword>
<evidence type="ECO:0000256" key="55">
    <source>
        <dbReference type="ARBA" id="ARBA00049019"/>
    </source>
</evidence>
<feature type="active site" description="Proton donor; for dehydratase activity" evidence="64">
    <location>
        <position position="1106"/>
    </location>
</feature>
<dbReference type="InterPro" id="IPR001031">
    <property type="entry name" value="Thioesterase"/>
</dbReference>
<comment type="catalytic activity">
    <reaction evidence="34">
        <text>3-oxooctadecanoyl-[ACP] + NADPH + H(+) = (3R)-hydroxyoctadecanoyl-[ACP] + NADP(+)</text>
        <dbReference type="Rhea" id="RHEA:41920"/>
        <dbReference type="Rhea" id="RHEA-COMP:9653"/>
        <dbReference type="Rhea" id="RHEA-COMP:9654"/>
        <dbReference type="ChEBI" id="CHEBI:15378"/>
        <dbReference type="ChEBI" id="CHEBI:57783"/>
        <dbReference type="ChEBI" id="CHEBI:58349"/>
        <dbReference type="ChEBI" id="CHEBI:78487"/>
        <dbReference type="ChEBI" id="CHEBI:78488"/>
    </reaction>
    <physiologicalReaction direction="left-to-right" evidence="34">
        <dbReference type="Rhea" id="RHEA:41921"/>
    </physiologicalReaction>
</comment>
<evidence type="ECO:0000259" key="68">
    <source>
        <dbReference type="PROSITE" id="PS52004"/>
    </source>
</evidence>
<evidence type="ECO:0000256" key="57">
    <source>
        <dbReference type="ARBA" id="ARBA00049171"/>
    </source>
</evidence>
<accession>A0ABR1ERU4</accession>
<evidence type="ECO:0000256" key="51">
    <source>
        <dbReference type="ARBA" id="ARBA00048650"/>
    </source>
</evidence>
<feature type="coiled-coil region" evidence="65">
    <location>
        <begin position="2331"/>
        <end position="2358"/>
    </location>
</feature>
<evidence type="ECO:0000256" key="11">
    <source>
        <dbReference type="ARBA" id="ARBA00022679"/>
    </source>
</evidence>
<comment type="catalytic activity">
    <reaction evidence="37">
        <text>3-oxodecanoyl-[ACP] + NADPH + H(+) = (3R)-hydroxydecanoyl-[ACP] + NADP(+)</text>
        <dbReference type="Rhea" id="RHEA:41856"/>
        <dbReference type="Rhea" id="RHEA-COMP:9637"/>
        <dbReference type="Rhea" id="RHEA-COMP:9638"/>
        <dbReference type="ChEBI" id="CHEBI:15378"/>
        <dbReference type="ChEBI" id="CHEBI:57783"/>
        <dbReference type="ChEBI" id="CHEBI:58349"/>
        <dbReference type="ChEBI" id="CHEBI:78464"/>
        <dbReference type="ChEBI" id="CHEBI:78466"/>
    </reaction>
    <physiologicalReaction direction="left-to-right" evidence="37">
        <dbReference type="Rhea" id="RHEA:41857"/>
    </physiologicalReaction>
</comment>
<comment type="catalytic activity">
    <reaction evidence="59">
        <text>3-oxohexadecanoyl-[ACP] + NADPH + H(+) = (3R)-hydroxyhexadecanoyl-[ACP] + NADP(+)</text>
        <dbReference type="Rhea" id="RHEA:41904"/>
        <dbReference type="Rhea" id="RHEA-COMP:9649"/>
        <dbReference type="Rhea" id="RHEA-COMP:9650"/>
        <dbReference type="ChEBI" id="CHEBI:15378"/>
        <dbReference type="ChEBI" id="CHEBI:57783"/>
        <dbReference type="ChEBI" id="CHEBI:58349"/>
        <dbReference type="ChEBI" id="CHEBI:78478"/>
        <dbReference type="ChEBI" id="CHEBI:78480"/>
    </reaction>
    <physiologicalReaction direction="left-to-right" evidence="59">
        <dbReference type="Rhea" id="RHEA:41905"/>
    </physiologicalReaction>
</comment>
<dbReference type="PROSITE" id="PS52019">
    <property type="entry name" value="PKS_MFAS_DH"/>
    <property type="match status" value="1"/>
</dbReference>
<dbReference type="InterPro" id="IPR020806">
    <property type="entry name" value="PKS_PP-bd"/>
</dbReference>
<comment type="catalytic activity">
    <reaction evidence="48">
        <text>(2E)-octenoyl-[ACP] + NADPH + H(+) = octanoyl-[ACP] + NADP(+)</text>
        <dbReference type="Rhea" id="RHEA:41848"/>
        <dbReference type="Rhea" id="RHEA-COMP:9635"/>
        <dbReference type="Rhea" id="RHEA-COMP:9636"/>
        <dbReference type="ChEBI" id="CHEBI:15378"/>
        <dbReference type="ChEBI" id="CHEBI:57783"/>
        <dbReference type="ChEBI" id="CHEBI:58349"/>
        <dbReference type="ChEBI" id="CHEBI:78462"/>
        <dbReference type="ChEBI" id="CHEBI:78463"/>
    </reaction>
    <physiologicalReaction direction="left-to-right" evidence="48">
        <dbReference type="Rhea" id="RHEA:41849"/>
    </physiologicalReaction>
</comment>
<evidence type="ECO:0000256" key="50">
    <source>
        <dbReference type="ARBA" id="ARBA00048571"/>
    </source>
</evidence>
<dbReference type="InterPro" id="IPR013149">
    <property type="entry name" value="ADH-like_C"/>
</dbReference>
<dbReference type="InterPro" id="IPR029058">
    <property type="entry name" value="AB_hydrolase_fold"/>
</dbReference>